<evidence type="ECO:0000256" key="5">
    <source>
        <dbReference type="ARBA" id="ARBA00037900"/>
    </source>
</evidence>
<evidence type="ECO:0000256" key="1">
    <source>
        <dbReference type="ARBA" id="ARBA00006336"/>
    </source>
</evidence>
<comment type="caution">
    <text evidence="10">The sequence shown here is derived from an EMBL/GenBank/DDBJ whole genome shotgun (WGS) entry which is preliminary data.</text>
</comment>
<feature type="domain" description="Isochorismatase-like" evidence="9">
    <location>
        <begin position="12"/>
        <end position="203"/>
    </location>
</feature>
<gene>
    <name evidence="10" type="primary">pncA</name>
    <name evidence="10" type="ORF">GCM10007354_19540</name>
</gene>
<evidence type="ECO:0000256" key="2">
    <source>
        <dbReference type="ARBA" id="ARBA00022642"/>
    </source>
</evidence>
<comment type="pathway">
    <text evidence="5">Cofactor biosynthesis; nicotinate biosynthesis; nicotinate from nicotinamide: step 1/1.</text>
</comment>
<accession>A0ABD0A7P4</accession>
<dbReference type="PANTHER" id="PTHR11080">
    <property type="entry name" value="PYRAZINAMIDASE/NICOTINAMIDASE"/>
    <property type="match status" value="1"/>
</dbReference>
<evidence type="ECO:0000256" key="3">
    <source>
        <dbReference type="ARBA" id="ARBA00022723"/>
    </source>
</evidence>
<dbReference type="InterPro" id="IPR052347">
    <property type="entry name" value="Isochorismatase_Nicotinamidase"/>
</dbReference>
<dbReference type="PANTHER" id="PTHR11080:SF2">
    <property type="entry name" value="LD05707P"/>
    <property type="match status" value="1"/>
</dbReference>
<dbReference type="AlphaFoldDB" id="A0ABD0A7P4"/>
<dbReference type="FunFam" id="3.40.50.850:FF:000006">
    <property type="entry name" value="Bifunctional pyrazinamidase/nicotinamidase"/>
    <property type="match status" value="1"/>
</dbReference>
<evidence type="ECO:0000256" key="8">
    <source>
        <dbReference type="ARBA" id="ARBA00072277"/>
    </source>
</evidence>
<dbReference type="GO" id="GO:0046872">
    <property type="term" value="F:metal ion binding"/>
    <property type="evidence" value="ECO:0007669"/>
    <property type="project" value="UniProtKB-KW"/>
</dbReference>
<comment type="similarity">
    <text evidence="1">Belongs to the isochorismatase family.</text>
</comment>
<dbReference type="Proteomes" id="UP000652691">
    <property type="component" value="Unassembled WGS sequence"/>
</dbReference>
<dbReference type="GO" id="GO:0019363">
    <property type="term" value="P:pyridine nucleotide biosynthetic process"/>
    <property type="evidence" value="ECO:0007669"/>
    <property type="project" value="UniProtKB-KW"/>
</dbReference>
<dbReference type="Gene3D" id="3.40.50.850">
    <property type="entry name" value="Isochorismatase-like"/>
    <property type="match status" value="1"/>
</dbReference>
<keyword evidence="4" id="KW-0378">Hydrolase</keyword>
<dbReference type="NCBIfam" id="NF008623">
    <property type="entry name" value="PRK11609.1"/>
    <property type="match status" value="1"/>
</dbReference>
<evidence type="ECO:0000256" key="7">
    <source>
        <dbReference type="ARBA" id="ARBA00043224"/>
    </source>
</evidence>
<reference evidence="10 11" key="1">
    <citation type="journal article" date="2014" name="Int. J. Syst. Evol. Microbiol.">
        <title>Complete genome sequence of Corynebacterium casei LMG S-19264T (=DSM 44701T), isolated from a smear-ripened cheese.</title>
        <authorList>
            <consortium name="US DOE Joint Genome Institute (JGI-PGF)"/>
            <person name="Walter F."/>
            <person name="Albersmeier A."/>
            <person name="Kalinowski J."/>
            <person name="Ruckert C."/>
        </authorList>
    </citation>
    <scope>NUCLEOTIDE SEQUENCE [LARGE SCALE GENOMIC DNA]</scope>
    <source>
        <strain evidence="10 11">CCM 8635</strain>
    </source>
</reference>
<dbReference type="EC" id="3.5.1.19" evidence="6"/>
<name>A0ABD0A7P4_9GAMM</name>
<dbReference type="Pfam" id="PF00857">
    <property type="entry name" value="Isochorismatase"/>
    <property type="match status" value="1"/>
</dbReference>
<evidence type="ECO:0000259" key="9">
    <source>
        <dbReference type="Pfam" id="PF00857"/>
    </source>
</evidence>
<dbReference type="GO" id="GO:0008936">
    <property type="term" value="F:nicotinamidase activity"/>
    <property type="evidence" value="ECO:0007669"/>
    <property type="project" value="UniProtKB-EC"/>
</dbReference>
<evidence type="ECO:0000313" key="11">
    <source>
        <dbReference type="Proteomes" id="UP000652691"/>
    </source>
</evidence>
<evidence type="ECO:0000313" key="10">
    <source>
        <dbReference type="EMBL" id="GGH36011.1"/>
    </source>
</evidence>
<organism evidence="10 11">
    <name type="scientific">Acinetobacter courvalinii</name>
    <dbReference type="NCBI Taxonomy" id="280147"/>
    <lineage>
        <taxon>Bacteria</taxon>
        <taxon>Pseudomonadati</taxon>
        <taxon>Pseudomonadota</taxon>
        <taxon>Gammaproteobacteria</taxon>
        <taxon>Moraxellales</taxon>
        <taxon>Moraxellaceae</taxon>
        <taxon>Acinetobacter</taxon>
    </lineage>
</organism>
<sequence length="216" mass="23879">MNHNMHTHVKHSALIVVDVQNGFTPGGNLAVTDADQIIPLINQLARQFEMVVLTQDWHPEQHISFADNHENKAPFETIELPYGTQVLWPKHCVQGTADAEFHPALDIPTAQLIIRKGFHPEIDSYSAFMEADRKTPTGLNGYLKEHQIDTVYIVGIATDFCVAWTALDAVQMGFTTYVIEDACKAIDLNGSLQSAWQSMLAQGVQRIQSGAILASA</sequence>
<protein>
    <recommendedName>
        <fullName evidence="8">Nicotinamidase</fullName>
        <ecNumber evidence="6">3.5.1.19</ecNumber>
    </recommendedName>
    <alternativeName>
        <fullName evidence="7">Nicotinamide deamidase</fullName>
    </alternativeName>
</protein>
<dbReference type="InterPro" id="IPR036380">
    <property type="entry name" value="Isochorismatase-like_sf"/>
</dbReference>
<dbReference type="InterPro" id="IPR000868">
    <property type="entry name" value="Isochorismatase-like_dom"/>
</dbReference>
<dbReference type="SUPFAM" id="SSF52499">
    <property type="entry name" value="Isochorismatase-like hydrolases"/>
    <property type="match status" value="1"/>
</dbReference>
<keyword evidence="3" id="KW-0479">Metal-binding</keyword>
<dbReference type="EMBL" id="BMDA01000002">
    <property type="protein sequence ID" value="GGH36011.1"/>
    <property type="molecule type" value="Genomic_DNA"/>
</dbReference>
<evidence type="ECO:0000256" key="4">
    <source>
        <dbReference type="ARBA" id="ARBA00022801"/>
    </source>
</evidence>
<dbReference type="CDD" id="cd01011">
    <property type="entry name" value="nicotinamidase"/>
    <property type="match status" value="1"/>
</dbReference>
<evidence type="ECO:0000256" key="6">
    <source>
        <dbReference type="ARBA" id="ARBA00039017"/>
    </source>
</evidence>
<keyword evidence="2" id="KW-0662">Pyridine nucleotide biosynthesis</keyword>
<proteinExistence type="inferred from homology"/>